<dbReference type="InterPro" id="IPR029044">
    <property type="entry name" value="Nucleotide-diphossugar_trans"/>
</dbReference>
<evidence type="ECO:0000256" key="4">
    <source>
        <dbReference type="SAM" id="MobiDB-lite"/>
    </source>
</evidence>
<feature type="transmembrane region" description="Helical" evidence="5">
    <location>
        <begin position="15"/>
        <end position="37"/>
    </location>
</feature>
<comment type="similarity">
    <text evidence="1">Belongs to the glycosyltransferase 2 family.</text>
</comment>
<evidence type="ECO:0000256" key="1">
    <source>
        <dbReference type="ARBA" id="ARBA00006739"/>
    </source>
</evidence>
<keyword evidence="2" id="KW-0328">Glycosyltransferase</keyword>
<dbReference type="CDD" id="cd06423">
    <property type="entry name" value="CESA_like"/>
    <property type="match status" value="1"/>
</dbReference>
<feature type="transmembrane region" description="Helical" evidence="5">
    <location>
        <begin position="358"/>
        <end position="384"/>
    </location>
</feature>
<keyword evidence="5" id="KW-0812">Transmembrane</keyword>
<evidence type="ECO:0000313" key="7">
    <source>
        <dbReference type="EMBL" id="GAA2356858.1"/>
    </source>
</evidence>
<feature type="domain" description="Glycosyltransferase 2-like" evidence="6">
    <location>
        <begin position="64"/>
        <end position="200"/>
    </location>
</feature>
<dbReference type="InterPro" id="IPR001173">
    <property type="entry name" value="Glyco_trans_2-like"/>
</dbReference>
<dbReference type="RefSeq" id="WP_344614911.1">
    <property type="nucleotide sequence ID" value="NZ_BAAARV010000039.1"/>
</dbReference>
<evidence type="ECO:0000256" key="5">
    <source>
        <dbReference type="SAM" id="Phobius"/>
    </source>
</evidence>
<name>A0ABN3GNQ2_9ACTN</name>
<keyword evidence="5" id="KW-0472">Membrane</keyword>
<dbReference type="Proteomes" id="UP001501444">
    <property type="component" value="Unassembled WGS sequence"/>
</dbReference>
<proteinExistence type="inferred from homology"/>
<feature type="region of interest" description="Disordered" evidence="4">
    <location>
        <begin position="477"/>
        <end position="502"/>
    </location>
</feature>
<evidence type="ECO:0000256" key="3">
    <source>
        <dbReference type="ARBA" id="ARBA00022679"/>
    </source>
</evidence>
<dbReference type="EMBL" id="BAAARV010000039">
    <property type="protein sequence ID" value="GAA2356858.1"/>
    <property type="molecule type" value="Genomic_DNA"/>
</dbReference>
<organism evidence="7 8">
    <name type="scientific">Dactylosporangium salmoneum</name>
    <dbReference type="NCBI Taxonomy" id="53361"/>
    <lineage>
        <taxon>Bacteria</taxon>
        <taxon>Bacillati</taxon>
        <taxon>Actinomycetota</taxon>
        <taxon>Actinomycetes</taxon>
        <taxon>Micromonosporales</taxon>
        <taxon>Micromonosporaceae</taxon>
        <taxon>Dactylosporangium</taxon>
    </lineage>
</organism>
<sequence>MIADWVRDVLHATDIFILTYFLVINSSYLVLIVLAGAEFVHHLRRVPFAGHEETYRSPLTEPISVLVPAHNESAGIVQSVQAMLALRYPVFEVIVIDDGSSDDTFARLEEEFGLVEVPRVVPDATPTRGGIISIHVPRDRPDPLVVVRKENGGKTDALNTGINVAQYPLVCMVDADSILDPQALLSVAKPFSDDPVRTVASGGVIRVANGCTVVAGRIVDVRMPKKWLPRVQVVEYLRAFLLGRTGWSRVGGLLIISGAFGIFRKQLLIEVGGLAHDCIGEDAELVVRLHKHLRRQKRDYRIVFVAEPVSWSEAPSTLKVLGKQRRRWHRGITEILSKHRSMILNPRYGRIGMVAMPYYVLFELLAPVIELAGVILVPLGLYVGAVDAKFAVVFISVAYGYALLLNLIALTVEEYSFHRYHRWTDLVASVLASIAENVGYRQLTALWRTMGMWSAIRGGKHVWGDMTRTGFQTVQTQPFEKASEAPAEPATAREGARAESGS</sequence>
<dbReference type="PANTHER" id="PTHR43630">
    <property type="entry name" value="POLY-BETA-1,6-N-ACETYL-D-GLUCOSAMINE SYNTHASE"/>
    <property type="match status" value="1"/>
</dbReference>
<comment type="caution">
    <text evidence="7">The sequence shown here is derived from an EMBL/GenBank/DDBJ whole genome shotgun (WGS) entry which is preliminary data.</text>
</comment>
<feature type="transmembrane region" description="Helical" evidence="5">
    <location>
        <begin position="390"/>
        <end position="412"/>
    </location>
</feature>
<gene>
    <name evidence="7" type="ORF">GCM10010170_049930</name>
</gene>
<dbReference type="Gene3D" id="3.90.550.10">
    <property type="entry name" value="Spore Coat Polysaccharide Biosynthesis Protein SpsA, Chain A"/>
    <property type="match status" value="1"/>
</dbReference>
<reference evidence="7 8" key="1">
    <citation type="journal article" date="2019" name="Int. J. Syst. Evol. Microbiol.">
        <title>The Global Catalogue of Microorganisms (GCM) 10K type strain sequencing project: providing services to taxonomists for standard genome sequencing and annotation.</title>
        <authorList>
            <consortium name="The Broad Institute Genomics Platform"/>
            <consortium name="The Broad Institute Genome Sequencing Center for Infectious Disease"/>
            <person name="Wu L."/>
            <person name="Ma J."/>
        </authorList>
    </citation>
    <scope>NUCLEOTIDE SEQUENCE [LARGE SCALE GENOMIC DNA]</scope>
    <source>
        <strain evidence="7 8">JCM 3272</strain>
    </source>
</reference>
<keyword evidence="8" id="KW-1185">Reference proteome</keyword>
<accession>A0ABN3GNQ2</accession>
<protein>
    <submittedName>
        <fullName evidence="7">Glycosyltransferase</fullName>
    </submittedName>
</protein>
<evidence type="ECO:0000259" key="6">
    <source>
        <dbReference type="Pfam" id="PF00535"/>
    </source>
</evidence>
<dbReference type="Pfam" id="PF00535">
    <property type="entry name" value="Glycos_transf_2"/>
    <property type="match status" value="1"/>
</dbReference>
<keyword evidence="5" id="KW-1133">Transmembrane helix</keyword>
<keyword evidence="3" id="KW-0808">Transferase</keyword>
<dbReference type="SUPFAM" id="SSF53448">
    <property type="entry name" value="Nucleotide-diphospho-sugar transferases"/>
    <property type="match status" value="1"/>
</dbReference>
<evidence type="ECO:0000313" key="8">
    <source>
        <dbReference type="Proteomes" id="UP001501444"/>
    </source>
</evidence>
<dbReference type="PANTHER" id="PTHR43630:SF1">
    <property type="entry name" value="POLY-BETA-1,6-N-ACETYL-D-GLUCOSAMINE SYNTHASE"/>
    <property type="match status" value="1"/>
</dbReference>
<evidence type="ECO:0000256" key="2">
    <source>
        <dbReference type="ARBA" id="ARBA00022676"/>
    </source>
</evidence>